<organism evidence="2">
    <name type="scientific">Rhipicephalus microplus</name>
    <name type="common">Cattle tick</name>
    <name type="synonym">Boophilus microplus</name>
    <dbReference type="NCBI Taxonomy" id="6941"/>
    <lineage>
        <taxon>Eukaryota</taxon>
        <taxon>Metazoa</taxon>
        <taxon>Ecdysozoa</taxon>
        <taxon>Arthropoda</taxon>
        <taxon>Chelicerata</taxon>
        <taxon>Arachnida</taxon>
        <taxon>Acari</taxon>
        <taxon>Parasitiformes</taxon>
        <taxon>Ixodida</taxon>
        <taxon>Ixodoidea</taxon>
        <taxon>Ixodidae</taxon>
        <taxon>Rhipicephalinae</taxon>
        <taxon>Rhipicephalus</taxon>
        <taxon>Boophilus</taxon>
    </lineage>
</organism>
<dbReference type="AlphaFoldDB" id="A0A6M2CTM1"/>
<dbReference type="VEuPathDB" id="VectorBase:LOC119164424"/>
<feature type="signal peptide" evidence="1">
    <location>
        <begin position="1"/>
        <end position="21"/>
    </location>
</feature>
<keyword evidence="1" id="KW-0732">Signal</keyword>
<evidence type="ECO:0000256" key="1">
    <source>
        <dbReference type="SAM" id="SignalP"/>
    </source>
</evidence>
<dbReference type="OrthoDB" id="6501659at2759"/>
<name>A0A6M2CTM1_RHIMP</name>
<sequence>MADMLVLPLLISLIALGTSSADPTLKLFQDTQYMPILLYECYRTGVTIEPENTVNFTILLDATQFLNKGQANTWYAPDGAQNQYSKGSLVYEYDAASSTIKITSPVLQEQLVQMQDAYNGLAYYWKLTIPSDNNRVVYKLYDVDSRCGNAAALLKKLDKQTKKGFVFSRDVAEPKSECKYSLLCAK</sequence>
<dbReference type="EMBL" id="GHWJ01004101">
    <property type="protein sequence ID" value="NOV36838.1"/>
    <property type="molecule type" value="Transcribed_RNA"/>
</dbReference>
<accession>A0A6M2CTM1</accession>
<evidence type="ECO:0000313" key="2">
    <source>
        <dbReference type="EMBL" id="NOV36838.1"/>
    </source>
</evidence>
<proteinExistence type="predicted"/>
<feature type="chain" id="PRO_5026688409" evidence="1">
    <location>
        <begin position="22"/>
        <end position="186"/>
    </location>
</feature>
<reference evidence="2" key="1">
    <citation type="submission" date="2019-09" db="EMBL/GenBank/DDBJ databases">
        <title>Organ-specific transcriptomic study of the physiology of the cattle tick, Rhipicephalus microplus.</title>
        <authorList>
            <person name="Tirloni L."/>
            <person name="Braz G."/>
            <person name="Gandara A.C.P."/>
            <person name="Sabadin G.A."/>
            <person name="da Silva R.M."/>
            <person name="Guizzo M.G."/>
            <person name="Machado J.A."/>
            <person name="Costa E.P."/>
            <person name="Gomes H.F."/>
            <person name="Moraes J."/>
            <person name="Mota M.B.S."/>
            <person name="Mesquita R.D."/>
            <person name="Alvarenga P.H."/>
            <person name="Alves F."/>
            <person name="Seixas A."/>
            <person name="da Fonseca R.N."/>
            <person name="Fogaca A."/>
            <person name="Logullo C."/>
            <person name="Tanaka A."/>
            <person name="Daffre S."/>
            <person name="Termignoni C."/>
            <person name="Vaz I.S.Jr."/>
            <person name="Oliveira P.L."/>
            <person name="Ribeiro J.M."/>
        </authorList>
    </citation>
    <scope>NUCLEOTIDE SEQUENCE</scope>
    <source>
        <strain evidence="2">Porto Alegre</strain>
    </source>
</reference>
<protein>
    <submittedName>
        <fullName evidence="2">Putative conserved secreted protein synganglion overexpressed</fullName>
    </submittedName>
</protein>